<evidence type="ECO:0000259" key="2">
    <source>
        <dbReference type="Pfam" id="PF07589"/>
    </source>
</evidence>
<gene>
    <name evidence="3" type="ORF">EWM63_24045</name>
</gene>
<dbReference type="PROSITE" id="PS51318">
    <property type="entry name" value="TAT"/>
    <property type="match status" value="1"/>
</dbReference>
<proteinExistence type="predicted"/>
<dbReference type="RefSeq" id="WP_130188785.1">
    <property type="nucleotide sequence ID" value="NZ_CP035913.1"/>
</dbReference>
<dbReference type="AlphaFoldDB" id="A0A4P6L317"/>
<sequence length="270" mass="27270">MTKLSTSRTAAPPGRRILSGIGLLACAAALAASATPAAQAATIGFDNVSNIVTPALPADSPLYNGGDAFTTDGFLAVVADSAFAQSFPGYEPGLAGAVVGAEQWSACTFLACPFGDTSYYAGLNDGSLTLSREDGTAFRLTALTYAGIAPEIEEGGAHSIGQLRLWGTTSAGSVITATADLPQLHAWADWTLDSAFAGTTLTSLRIDACTYTAAGECLNDGTLLNASQFAVGSLSVSAVPEPSALAMLAGGLALLGTASRARRRRNGGRA</sequence>
<keyword evidence="4" id="KW-1185">Reference proteome</keyword>
<feature type="domain" description="Ice-binding protein C-terminal" evidence="2">
    <location>
        <begin position="238"/>
        <end position="263"/>
    </location>
</feature>
<dbReference type="Proteomes" id="UP000290637">
    <property type="component" value="Chromosome"/>
</dbReference>
<dbReference type="InterPro" id="IPR006311">
    <property type="entry name" value="TAT_signal"/>
</dbReference>
<dbReference type="EMBL" id="CP035913">
    <property type="protein sequence ID" value="QBE65675.1"/>
    <property type="molecule type" value="Genomic_DNA"/>
</dbReference>
<protein>
    <submittedName>
        <fullName evidence="3">PEP-CTERM sorting domain-containing protein</fullName>
    </submittedName>
</protein>
<feature type="signal peptide" evidence="1">
    <location>
        <begin position="1"/>
        <end position="40"/>
    </location>
</feature>
<dbReference type="OrthoDB" id="8707306at2"/>
<reference evidence="3 4" key="1">
    <citation type="submission" date="2019-02" db="EMBL/GenBank/DDBJ databases">
        <title>Draft Genome Sequences of Six Type Strains of the Genus Massilia.</title>
        <authorList>
            <person name="Miess H."/>
            <person name="Frediansyhah A."/>
            <person name="Gross H."/>
        </authorList>
    </citation>
    <scope>NUCLEOTIDE SEQUENCE [LARGE SCALE GENOMIC DNA]</scope>
    <source>
        <strain evidence="3 4">DSM 17473</strain>
    </source>
</reference>
<dbReference type="NCBIfam" id="NF038120">
    <property type="entry name" value="PEP_CTERM_QFxxD"/>
    <property type="match status" value="1"/>
</dbReference>
<dbReference type="Pfam" id="PF07589">
    <property type="entry name" value="PEP-CTERM"/>
    <property type="match status" value="1"/>
</dbReference>
<feature type="chain" id="PRO_5020899659" evidence="1">
    <location>
        <begin position="41"/>
        <end position="270"/>
    </location>
</feature>
<dbReference type="InterPro" id="IPR013424">
    <property type="entry name" value="Ice-binding_C"/>
</dbReference>
<name>A0A4P6L317_9BURK</name>
<dbReference type="NCBIfam" id="TIGR02595">
    <property type="entry name" value="PEP_CTERM"/>
    <property type="match status" value="1"/>
</dbReference>
<dbReference type="KEGG" id="plue:EWM63_24045"/>
<organism evidence="3 4">
    <name type="scientific">Pseudoduganella lutea</name>
    <dbReference type="NCBI Taxonomy" id="321985"/>
    <lineage>
        <taxon>Bacteria</taxon>
        <taxon>Pseudomonadati</taxon>
        <taxon>Pseudomonadota</taxon>
        <taxon>Betaproteobacteria</taxon>
        <taxon>Burkholderiales</taxon>
        <taxon>Oxalobacteraceae</taxon>
        <taxon>Telluria group</taxon>
        <taxon>Pseudoduganella</taxon>
    </lineage>
</organism>
<keyword evidence="1" id="KW-0732">Signal</keyword>
<evidence type="ECO:0000256" key="1">
    <source>
        <dbReference type="SAM" id="SignalP"/>
    </source>
</evidence>
<evidence type="ECO:0000313" key="3">
    <source>
        <dbReference type="EMBL" id="QBE65675.1"/>
    </source>
</evidence>
<evidence type="ECO:0000313" key="4">
    <source>
        <dbReference type="Proteomes" id="UP000290637"/>
    </source>
</evidence>
<accession>A0A4P6L317</accession>